<dbReference type="AlphaFoldDB" id="A0AAQ3NWK5"/>
<evidence type="ECO:0000256" key="2">
    <source>
        <dbReference type="SAM" id="Phobius"/>
    </source>
</evidence>
<dbReference type="PANTHER" id="PTHR45651">
    <property type="entry name" value="CYCLIC NUCLEOTIDE-GATED ION CHANNEL 15-RELATED-RELATED"/>
    <property type="match status" value="1"/>
</dbReference>
<dbReference type="GO" id="GO:0016020">
    <property type="term" value="C:membrane"/>
    <property type="evidence" value="ECO:0007669"/>
    <property type="project" value="UniProtKB-SubCell"/>
</dbReference>
<feature type="transmembrane region" description="Helical" evidence="2">
    <location>
        <begin position="70"/>
        <end position="89"/>
    </location>
</feature>
<feature type="transmembrane region" description="Helical" evidence="2">
    <location>
        <begin position="109"/>
        <end position="128"/>
    </location>
</feature>
<keyword evidence="1" id="KW-0406">Ion transport</keyword>
<name>A0AAQ3NWK5_VIGMU</name>
<sequence length="133" mass="14565">MKYLSSYFTIDILSIIPLPQMVILAMIISPTCSAPYVGKDLLKYTVIAQYVPRLLRIYPLFKEVTSTSGILTETAWAGAAYNLFLYMLASHNQGSVGQGLETSTYVGEIIFAISIAVFGLVLFASLIGNMQVL</sequence>
<keyword evidence="2" id="KW-0472">Membrane</keyword>
<keyword evidence="1" id="KW-0407">Ion channel</keyword>
<evidence type="ECO:0000313" key="3">
    <source>
        <dbReference type="EMBL" id="WVZ16675.1"/>
    </source>
</evidence>
<protein>
    <recommendedName>
        <fullName evidence="5">Ion transport domain-containing protein</fullName>
    </recommendedName>
</protein>
<gene>
    <name evidence="3" type="ORF">V8G54_009657</name>
</gene>
<evidence type="ECO:0000256" key="1">
    <source>
        <dbReference type="ARBA" id="ARBA00023303"/>
    </source>
</evidence>
<accession>A0AAQ3NWK5</accession>
<reference evidence="3 4" key="1">
    <citation type="journal article" date="2023" name="Life. Sci Alliance">
        <title>Evolutionary insights into 3D genome organization and epigenetic landscape of Vigna mungo.</title>
        <authorList>
            <person name="Junaid A."/>
            <person name="Singh B."/>
            <person name="Bhatia S."/>
        </authorList>
    </citation>
    <scope>NUCLEOTIDE SEQUENCE [LARGE SCALE GENOMIC DNA]</scope>
    <source>
        <strain evidence="3">Urdbean</strain>
    </source>
</reference>
<keyword evidence="4" id="KW-1185">Reference proteome</keyword>
<keyword evidence="1" id="KW-0813">Transport</keyword>
<dbReference type="EMBL" id="CP144698">
    <property type="protein sequence ID" value="WVZ16675.1"/>
    <property type="molecule type" value="Genomic_DNA"/>
</dbReference>
<keyword evidence="2" id="KW-1133">Transmembrane helix</keyword>
<proteinExistence type="predicted"/>
<keyword evidence="2" id="KW-0812">Transmembrane</keyword>
<evidence type="ECO:0000313" key="4">
    <source>
        <dbReference type="Proteomes" id="UP001374535"/>
    </source>
</evidence>
<organism evidence="3 4">
    <name type="scientific">Vigna mungo</name>
    <name type="common">Black gram</name>
    <name type="synonym">Phaseolus mungo</name>
    <dbReference type="NCBI Taxonomy" id="3915"/>
    <lineage>
        <taxon>Eukaryota</taxon>
        <taxon>Viridiplantae</taxon>
        <taxon>Streptophyta</taxon>
        <taxon>Embryophyta</taxon>
        <taxon>Tracheophyta</taxon>
        <taxon>Spermatophyta</taxon>
        <taxon>Magnoliopsida</taxon>
        <taxon>eudicotyledons</taxon>
        <taxon>Gunneridae</taxon>
        <taxon>Pentapetalae</taxon>
        <taxon>rosids</taxon>
        <taxon>fabids</taxon>
        <taxon>Fabales</taxon>
        <taxon>Fabaceae</taxon>
        <taxon>Papilionoideae</taxon>
        <taxon>50 kb inversion clade</taxon>
        <taxon>NPAAA clade</taxon>
        <taxon>indigoferoid/millettioid clade</taxon>
        <taxon>Phaseoleae</taxon>
        <taxon>Vigna</taxon>
    </lineage>
</organism>
<dbReference type="Proteomes" id="UP001374535">
    <property type="component" value="Chromosome 3"/>
</dbReference>
<evidence type="ECO:0008006" key="5">
    <source>
        <dbReference type="Google" id="ProtNLM"/>
    </source>
</evidence>
<dbReference type="SUPFAM" id="SSF81324">
    <property type="entry name" value="Voltage-gated potassium channels"/>
    <property type="match status" value="1"/>
</dbReference>
<feature type="transmembrane region" description="Helical" evidence="2">
    <location>
        <begin position="7"/>
        <end position="29"/>
    </location>
</feature>
<dbReference type="PANTHER" id="PTHR45651:SF29">
    <property type="entry name" value="CYCLIC NUCLEOTIDE-GATED ION CHANNEL-LIKE PROTEIN"/>
    <property type="match status" value="1"/>
</dbReference>
<dbReference type="GO" id="GO:0034220">
    <property type="term" value="P:monoatomic ion transmembrane transport"/>
    <property type="evidence" value="ECO:0007669"/>
    <property type="project" value="UniProtKB-KW"/>
</dbReference>